<sequence length="23" mass="2662">MQNAKFRLGNLTQAHNMLTKTML</sequence>
<evidence type="ECO:0000313" key="1">
    <source>
        <dbReference type="EMBL" id="JAH04186.1"/>
    </source>
</evidence>
<reference evidence="1" key="2">
    <citation type="journal article" date="2015" name="Fish Shellfish Immunol.">
        <title>Early steps in the European eel (Anguilla anguilla)-Vibrio vulnificus interaction in the gills: Role of the RtxA13 toxin.</title>
        <authorList>
            <person name="Callol A."/>
            <person name="Pajuelo D."/>
            <person name="Ebbesson L."/>
            <person name="Teles M."/>
            <person name="MacKenzie S."/>
            <person name="Amaro C."/>
        </authorList>
    </citation>
    <scope>NUCLEOTIDE SEQUENCE</scope>
</reference>
<dbReference type="AlphaFoldDB" id="A0A0E9PHT8"/>
<accession>A0A0E9PHT8</accession>
<dbReference type="EMBL" id="GBXM01104391">
    <property type="protein sequence ID" value="JAH04186.1"/>
    <property type="molecule type" value="Transcribed_RNA"/>
</dbReference>
<name>A0A0E9PHT8_ANGAN</name>
<protein>
    <submittedName>
        <fullName evidence="1">Uncharacterized protein</fullName>
    </submittedName>
</protein>
<reference evidence="1" key="1">
    <citation type="submission" date="2014-11" db="EMBL/GenBank/DDBJ databases">
        <authorList>
            <person name="Amaro Gonzalez C."/>
        </authorList>
    </citation>
    <scope>NUCLEOTIDE SEQUENCE</scope>
</reference>
<organism evidence="1">
    <name type="scientific">Anguilla anguilla</name>
    <name type="common">European freshwater eel</name>
    <name type="synonym">Muraena anguilla</name>
    <dbReference type="NCBI Taxonomy" id="7936"/>
    <lineage>
        <taxon>Eukaryota</taxon>
        <taxon>Metazoa</taxon>
        <taxon>Chordata</taxon>
        <taxon>Craniata</taxon>
        <taxon>Vertebrata</taxon>
        <taxon>Euteleostomi</taxon>
        <taxon>Actinopterygii</taxon>
        <taxon>Neopterygii</taxon>
        <taxon>Teleostei</taxon>
        <taxon>Anguilliformes</taxon>
        <taxon>Anguillidae</taxon>
        <taxon>Anguilla</taxon>
    </lineage>
</organism>
<proteinExistence type="predicted"/>